<dbReference type="PANTHER" id="PTHR37162:SF1">
    <property type="entry name" value="BED-TYPE DOMAIN-CONTAINING PROTEIN"/>
    <property type="match status" value="1"/>
</dbReference>
<name>A0ABQ9IBT7_9NEOP</name>
<protein>
    <recommendedName>
        <fullName evidence="3">DUF4371 domain-containing protein</fullName>
    </recommendedName>
</protein>
<evidence type="ECO:0000313" key="1">
    <source>
        <dbReference type="EMBL" id="KAJ8894118.1"/>
    </source>
</evidence>
<dbReference type="EMBL" id="JARBHB010000002">
    <property type="protein sequence ID" value="KAJ8894118.1"/>
    <property type="molecule type" value="Genomic_DNA"/>
</dbReference>
<dbReference type="PANTHER" id="PTHR37162">
    <property type="entry name" value="HAT FAMILY DIMERISATION DOMAINCONTAINING PROTEIN-RELATED"/>
    <property type="match status" value="1"/>
</dbReference>
<sequence length="126" mass="14267">MVVTRQVVIMARILITQVETNLYKVVALCGKATVENLFNVVNSSFEEDSIPWQNCIMSSDGAISMVGVFNSVLSRIRGNQENVWFLHCTCHVAHLAASHAYSELPDFCKQLPRDVYTFQSIWEKAR</sequence>
<gene>
    <name evidence="1" type="ORF">PR048_006728</name>
</gene>
<evidence type="ECO:0000313" key="2">
    <source>
        <dbReference type="Proteomes" id="UP001159363"/>
    </source>
</evidence>
<proteinExistence type="predicted"/>
<comment type="caution">
    <text evidence="1">The sequence shown here is derived from an EMBL/GenBank/DDBJ whole genome shotgun (WGS) entry which is preliminary data.</text>
</comment>
<evidence type="ECO:0008006" key="3">
    <source>
        <dbReference type="Google" id="ProtNLM"/>
    </source>
</evidence>
<accession>A0ABQ9IBT7</accession>
<keyword evidence="2" id="KW-1185">Reference proteome</keyword>
<reference evidence="1 2" key="1">
    <citation type="submission" date="2023-02" db="EMBL/GenBank/DDBJ databases">
        <title>LHISI_Scaffold_Assembly.</title>
        <authorList>
            <person name="Stuart O.P."/>
            <person name="Cleave R."/>
            <person name="Magrath M.J.L."/>
            <person name="Mikheyev A.S."/>
        </authorList>
    </citation>
    <scope>NUCLEOTIDE SEQUENCE [LARGE SCALE GENOMIC DNA]</scope>
    <source>
        <strain evidence="1">Daus_M_001</strain>
        <tissue evidence="1">Leg muscle</tissue>
    </source>
</reference>
<dbReference type="Proteomes" id="UP001159363">
    <property type="component" value="Chromosome 2"/>
</dbReference>
<organism evidence="1 2">
    <name type="scientific">Dryococelus australis</name>
    <dbReference type="NCBI Taxonomy" id="614101"/>
    <lineage>
        <taxon>Eukaryota</taxon>
        <taxon>Metazoa</taxon>
        <taxon>Ecdysozoa</taxon>
        <taxon>Arthropoda</taxon>
        <taxon>Hexapoda</taxon>
        <taxon>Insecta</taxon>
        <taxon>Pterygota</taxon>
        <taxon>Neoptera</taxon>
        <taxon>Polyneoptera</taxon>
        <taxon>Phasmatodea</taxon>
        <taxon>Verophasmatodea</taxon>
        <taxon>Anareolatae</taxon>
        <taxon>Phasmatidae</taxon>
        <taxon>Eurycanthinae</taxon>
        <taxon>Dryococelus</taxon>
    </lineage>
</organism>